<protein>
    <submittedName>
        <fullName evidence="2">Uncharacterized protein</fullName>
    </submittedName>
</protein>
<evidence type="ECO:0000256" key="1">
    <source>
        <dbReference type="SAM" id="Phobius"/>
    </source>
</evidence>
<evidence type="ECO:0000313" key="3">
    <source>
        <dbReference type="Proteomes" id="UP000033533"/>
    </source>
</evidence>
<sequence length="58" mass="6871">MMCDNLFFKILWVVVYAITAYFTFTGNMMMAMYWMAGGMLAQAVVDLVYHFWPNRKKC</sequence>
<feature type="transmembrane region" description="Helical" evidence="1">
    <location>
        <begin position="6"/>
        <end position="24"/>
    </location>
</feature>
<feature type="transmembrane region" description="Helical" evidence="1">
    <location>
        <begin position="31"/>
        <end position="52"/>
    </location>
</feature>
<accession>A0A0F4LC61</accession>
<dbReference type="Proteomes" id="UP000033533">
    <property type="component" value="Unassembled WGS sequence"/>
</dbReference>
<name>A0A0F4LC61_9LACO</name>
<dbReference type="EMBL" id="JXBY01000018">
    <property type="protein sequence ID" value="KJY55869.1"/>
    <property type="molecule type" value="Genomic_DNA"/>
</dbReference>
<organism evidence="2 3">
    <name type="scientific">Lactobacillus kullabergensis</name>
    <dbReference type="NCBI Taxonomy" id="1218493"/>
    <lineage>
        <taxon>Bacteria</taxon>
        <taxon>Bacillati</taxon>
        <taxon>Bacillota</taxon>
        <taxon>Bacilli</taxon>
        <taxon>Lactobacillales</taxon>
        <taxon>Lactobacillaceae</taxon>
        <taxon>Lactobacillus</taxon>
    </lineage>
</organism>
<dbReference type="RefSeq" id="WP_167594934.1">
    <property type="nucleotide sequence ID" value="NZ_CP029477.1"/>
</dbReference>
<dbReference type="HOGENOM" id="CLU_188347_0_0_9"/>
<proteinExistence type="predicted"/>
<keyword evidence="1" id="KW-0812">Transmembrane</keyword>
<comment type="caution">
    <text evidence="2">The sequence shown here is derived from an EMBL/GenBank/DDBJ whole genome shotgun (WGS) entry which is preliminary data.</text>
</comment>
<evidence type="ECO:0000313" key="2">
    <source>
        <dbReference type="EMBL" id="KJY55869.1"/>
    </source>
</evidence>
<reference evidence="2 3" key="1">
    <citation type="submission" date="2014-12" db="EMBL/GenBank/DDBJ databases">
        <title>Comparative genomics of the lactic acid bacteria isolated from the honey bee gut.</title>
        <authorList>
            <person name="Ellegaard K.M."/>
            <person name="Tamarit D."/>
            <person name="Javelind E."/>
            <person name="Olofsson T."/>
            <person name="Andersson S.G."/>
            <person name="Vasquez A."/>
        </authorList>
    </citation>
    <scope>NUCLEOTIDE SEQUENCE [LARGE SCALE GENOMIC DNA]</scope>
    <source>
        <strain evidence="2 3">Biut2</strain>
    </source>
</reference>
<dbReference type="AlphaFoldDB" id="A0A0F4LC61"/>
<keyword evidence="1" id="KW-1133">Transmembrane helix</keyword>
<gene>
    <name evidence="2" type="ORF">JF76_08130</name>
</gene>
<dbReference type="PATRIC" id="fig|1218493.3.peg.859"/>
<keyword evidence="1" id="KW-0472">Membrane</keyword>